<evidence type="ECO:0008006" key="3">
    <source>
        <dbReference type="Google" id="ProtNLM"/>
    </source>
</evidence>
<dbReference type="RefSeq" id="WP_128776065.1">
    <property type="nucleotide sequence ID" value="NZ_RYFI01000002.1"/>
</dbReference>
<reference evidence="1 2" key="1">
    <citation type="submission" date="2018-12" db="EMBL/GenBank/DDBJ databases">
        <title>bacterium Hansschlegelia zhihuaiae S113.</title>
        <authorList>
            <person name="He J."/>
        </authorList>
    </citation>
    <scope>NUCLEOTIDE SEQUENCE [LARGE SCALE GENOMIC DNA]</scope>
    <source>
        <strain evidence="1 2">S 113</strain>
    </source>
</reference>
<dbReference type="AlphaFoldDB" id="A0A4Q0MNI0"/>
<dbReference type="Proteomes" id="UP000289708">
    <property type="component" value="Unassembled WGS sequence"/>
</dbReference>
<comment type="caution">
    <text evidence="1">The sequence shown here is derived from an EMBL/GenBank/DDBJ whole genome shotgun (WGS) entry which is preliminary data.</text>
</comment>
<dbReference type="EMBL" id="RYFI01000002">
    <property type="protein sequence ID" value="RXF75075.1"/>
    <property type="molecule type" value="Genomic_DNA"/>
</dbReference>
<sequence>MAALTAPRHTVTRSGDIREPGVKGSTKIFQGAMAAVGADGFAVPASTATTLKILGRAEETVDNSAGADGAVNCRIATGIFRWDNSASGDAITRADIGATAYAVDDHTVAKTNGTNTRSAAGVIFDVDDKGVWIKH</sequence>
<name>A0A4Q0MNI0_9HYPH</name>
<evidence type="ECO:0000313" key="1">
    <source>
        <dbReference type="EMBL" id="RXF75075.1"/>
    </source>
</evidence>
<proteinExistence type="predicted"/>
<dbReference type="OrthoDB" id="2059848at2"/>
<organism evidence="1 2">
    <name type="scientific">Hansschlegelia zhihuaiae</name>
    <dbReference type="NCBI Taxonomy" id="405005"/>
    <lineage>
        <taxon>Bacteria</taxon>
        <taxon>Pseudomonadati</taxon>
        <taxon>Pseudomonadota</taxon>
        <taxon>Alphaproteobacteria</taxon>
        <taxon>Hyphomicrobiales</taxon>
        <taxon>Methylopilaceae</taxon>
        <taxon>Hansschlegelia</taxon>
    </lineage>
</organism>
<accession>A0A4Q0MNI0</accession>
<gene>
    <name evidence="1" type="ORF">EK403_03230</name>
</gene>
<keyword evidence="2" id="KW-1185">Reference proteome</keyword>
<evidence type="ECO:0000313" key="2">
    <source>
        <dbReference type="Proteomes" id="UP000289708"/>
    </source>
</evidence>
<protein>
    <recommendedName>
        <fullName evidence="3">DUF2190 family protein</fullName>
    </recommendedName>
</protein>